<dbReference type="Proteomes" id="UP000663851">
    <property type="component" value="Unassembled WGS sequence"/>
</dbReference>
<evidence type="ECO:0000313" key="1">
    <source>
        <dbReference type="EMBL" id="CAF4606839.1"/>
    </source>
</evidence>
<protein>
    <submittedName>
        <fullName evidence="1">Uncharacterized protein</fullName>
    </submittedName>
</protein>
<dbReference type="EMBL" id="CAJOBO010011733">
    <property type="protein sequence ID" value="CAF4606839.1"/>
    <property type="molecule type" value="Genomic_DNA"/>
</dbReference>
<evidence type="ECO:0000313" key="2">
    <source>
        <dbReference type="Proteomes" id="UP000663851"/>
    </source>
</evidence>
<reference evidence="1" key="1">
    <citation type="submission" date="2021-02" db="EMBL/GenBank/DDBJ databases">
        <authorList>
            <person name="Nowell W R."/>
        </authorList>
    </citation>
    <scope>NUCLEOTIDE SEQUENCE</scope>
</reference>
<sequence>MIAITGEAYEILFKREM</sequence>
<accession>A0A821CHK6</accession>
<comment type="caution">
    <text evidence="1">The sequence shown here is derived from an EMBL/GenBank/DDBJ whole genome shotgun (WGS) entry which is preliminary data.</text>
</comment>
<name>A0A821CHK6_9BILA</name>
<feature type="non-terminal residue" evidence="1">
    <location>
        <position position="17"/>
    </location>
</feature>
<proteinExistence type="predicted"/>
<organism evidence="1 2">
    <name type="scientific">Rotaria socialis</name>
    <dbReference type="NCBI Taxonomy" id="392032"/>
    <lineage>
        <taxon>Eukaryota</taxon>
        <taxon>Metazoa</taxon>
        <taxon>Spiralia</taxon>
        <taxon>Gnathifera</taxon>
        <taxon>Rotifera</taxon>
        <taxon>Eurotatoria</taxon>
        <taxon>Bdelloidea</taxon>
        <taxon>Philodinida</taxon>
        <taxon>Philodinidae</taxon>
        <taxon>Rotaria</taxon>
    </lineage>
</organism>
<dbReference type="AlphaFoldDB" id="A0A821CHK6"/>
<gene>
    <name evidence="1" type="ORF">HFQ381_LOCUS33804</name>
</gene>